<feature type="domain" description="Metallo-beta-lactamase" evidence="3">
    <location>
        <begin position="66"/>
        <end position="246"/>
    </location>
</feature>
<gene>
    <name evidence="4" type="ORF">BSZ36_00965</name>
</gene>
<organism evidence="4 5">
    <name type="scientific">Rubricoccus marinus</name>
    <dbReference type="NCBI Taxonomy" id="716817"/>
    <lineage>
        <taxon>Bacteria</taxon>
        <taxon>Pseudomonadati</taxon>
        <taxon>Rhodothermota</taxon>
        <taxon>Rhodothermia</taxon>
        <taxon>Rhodothermales</taxon>
        <taxon>Rubricoccaceae</taxon>
        <taxon>Rubricoccus</taxon>
    </lineage>
</organism>
<feature type="signal peptide" evidence="2">
    <location>
        <begin position="1"/>
        <end position="28"/>
    </location>
</feature>
<dbReference type="InterPro" id="IPR050855">
    <property type="entry name" value="NDM-1-like"/>
</dbReference>
<keyword evidence="2" id="KW-0732">Signal</keyword>
<evidence type="ECO:0000256" key="1">
    <source>
        <dbReference type="ARBA" id="ARBA00005250"/>
    </source>
</evidence>
<evidence type="ECO:0000313" key="5">
    <source>
        <dbReference type="Proteomes" id="UP000216446"/>
    </source>
</evidence>
<evidence type="ECO:0000256" key="2">
    <source>
        <dbReference type="SAM" id="SignalP"/>
    </source>
</evidence>
<dbReference type="InterPro" id="IPR006311">
    <property type="entry name" value="TAT_signal"/>
</dbReference>
<dbReference type="Proteomes" id="UP000216446">
    <property type="component" value="Unassembled WGS sequence"/>
</dbReference>
<evidence type="ECO:0000313" key="4">
    <source>
        <dbReference type="EMBL" id="OZC01675.1"/>
    </source>
</evidence>
<dbReference type="SUPFAM" id="SSF56281">
    <property type="entry name" value="Metallo-hydrolase/oxidoreductase"/>
    <property type="match status" value="1"/>
</dbReference>
<keyword evidence="5" id="KW-1185">Reference proteome</keyword>
<name>A0A259TV85_9BACT</name>
<dbReference type="RefSeq" id="WP_094545296.1">
    <property type="nucleotide sequence ID" value="NZ_MQWB01000001.1"/>
</dbReference>
<dbReference type="EMBL" id="MQWB01000001">
    <property type="protein sequence ID" value="OZC01675.1"/>
    <property type="molecule type" value="Genomic_DNA"/>
</dbReference>
<dbReference type="InterPro" id="IPR036866">
    <property type="entry name" value="RibonucZ/Hydroxyglut_hydro"/>
</dbReference>
<protein>
    <recommendedName>
        <fullName evidence="3">Metallo-beta-lactamase domain-containing protein</fullName>
    </recommendedName>
</protein>
<accession>A0A259TV85</accession>
<dbReference type="InterPro" id="IPR001279">
    <property type="entry name" value="Metallo-B-lactamas"/>
</dbReference>
<dbReference type="Pfam" id="PF00753">
    <property type="entry name" value="Lactamase_B"/>
    <property type="match status" value="1"/>
</dbReference>
<dbReference type="CDD" id="cd16282">
    <property type="entry name" value="metallo-hydrolase-like_MBL-fold"/>
    <property type="match status" value="1"/>
</dbReference>
<feature type="chain" id="PRO_5012898488" description="Metallo-beta-lactamase domain-containing protein" evidence="2">
    <location>
        <begin position="29"/>
        <end position="317"/>
    </location>
</feature>
<dbReference type="PANTHER" id="PTHR42951">
    <property type="entry name" value="METALLO-BETA-LACTAMASE DOMAIN-CONTAINING"/>
    <property type="match status" value="1"/>
</dbReference>
<dbReference type="InParanoid" id="A0A259TV85"/>
<sequence>MALSRRQFVRRATAAGLAIPFAAPLARAASPVPAASGARGLEADYPARAATFTDLRRGVGYFTERGGTIGYLATDDALVMVDTQFAESAKTAYDGLDERTPGRASVIDLLVNTHHHGDHTSGNGVLAPLAARHVAHEAVPGLQRAAAVRSGSLASQAYARETYSREWSTNVGDETVMLHYFGQAHTCGDSMVHFVNADVVHTGDLVFNRLPPYIDLGAGADTANWMSVMEQAHATFSDETTFIFGHGNEEYGVTGTRADLLVMRDFLGATREYVERGLASGESVESLAEIDAIPGFPDHTGQRLARVVQIIAEEMQR</sequence>
<dbReference type="AlphaFoldDB" id="A0A259TV85"/>
<dbReference type="SMART" id="SM00849">
    <property type="entry name" value="Lactamase_B"/>
    <property type="match status" value="1"/>
</dbReference>
<dbReference type="PROSITE" id="PS51318">
    <property type="entry name" value="TAT"/>
    <property type="match status" value="1"/>
</dbReference>
<dbReference type="Gene3D" id="3.60.15.10">
    <property type="entry name" value="Ribonuclease Z/Hydroxyacylglutathione hydrolase-like"/>
    <property type="match status" value="1"/>
</dbReference>
<dbReference type="PANTHER" id="PTHR42951:SF4">
    <property type="entry name" value="ACYL-COENZYME A THIOESTERASE MBLAC2"/>
    <property type="match status" value="1"/>
</dbReference>
<proteinExistence type="inferred from homology"/>
<comment type="similarity">
    <text evidence="1">Belongs to the metallo-beta-lactamase superfamily. Class-B beta-lactamase family.</text>
</comment>
<evidence type="ECO:0000259" key="3">
    <source>
        <dbReference type="SMART" id="SM00849"/>
    </source>
</evidence>
<dbReference type="GO" id="GO:0017001">
    <property type="term" value="P:antibiotic catabolic process"/>
    <property type="evidence" value="ECO:0007669"/>
    <property type="project" value="UniProtKB-ARBA"/>
</dbReference>
<comment type="caution">
    <text evidence="4">The sequence shown here is derived from an EMBL/GenBank/DDBJ whole genome shotgun (WGS) entry which is preliminary data.</text>
</comment>
<reference evidence="4 5" key="1">
    <citation type="submission" date="2016-11" db="EMBL/GenBank/DDBJ databases">
        <title>Study of marine rhodopsin-containing bacteria.</title>
        <authorList>
            <person name="Yoshizawa S."/>
            <person name="Kumagai Y."/>
            <person name="Kogure K."/>
        </authorList>
    </citation>
    <scope>NUCLEOTIDE SEQUENCE [LARGE SCALE GENOMIC DNA]</scope>
    <source>
        <strain evidence="4 5">SG-29</strain>
    </source>
</reference>
<dbReference type="OrthoDB" id="9769598at2"/>